<feature type="region of interest" description="Disordered" evidence="1">
    <location>
        <begin position="1"/>
        <end position="29"/>
    </location>
</feature>
<dbReference type="EMBL" id="QXCT01000002">
    <property type="protein sequence ID" value="MDW9255629.1"/>
    <property type="molecule type" value="Genomic_DNA"/>
</dbReference>
<gene>
    <name evidence="2" type="ORF">C7S16_1197</name>
</gene>
<dbReference type="Proteomes" id="UP001272137">
    <property type="component" value="Unassembled WGS sequence"/>
</dbReference>
<name>A0AAW9CYF2_BURTH</name>
<proteinExistence type="predicted"/>
<sequence>MAAAGAAPAAAEAIAARRPREVKTTVARRSKKRYHAGCASRRALHQLMSAVLVASVP</sequence>
<reference evidence="2" key="1">
    <citation type="submission" date="2018-08" db="EMBL/GenBank/DDBJ databases">
        <title>Identification of Burkholderia cepacia strains that express a Burkholderia pseudomallei-like capsular polysaccharide.</title>
        <authorList>
            <person name="Burtnick M.N."/>
            <person name="Vongsouvath M."/>
            <person name="Newton P."/>
            <person name="Wuthiekanun V."/>
            <person name="Limmathurotsakul D."/>
            <person name="Brett P.J."/>
            <person name="Chantratita N."/>
            <person name="Dance D.A."/>
        </authorList>
    </citation>
    <scope>NUCLEOTIDE SEQUENCE</scope>
    <source>
        <strain evidence="2">SBXCC001</strain>
    </source>
</reference>
<evidence type="ECO:0000256" key="1">
    <source>
        <dbReference type="SAM" id="MobiDB-lite"/>
    </source>
</evidence>
<dbReference type="AlphaFoldDB" id="A0AAW9CYF2"/>
<evidence type="ECO:0000313" key="2">
    <source>
        <dbReference type="EMBL" id="MDW9255629.1"/>
    </source>
</evidence>
<comment type="caution">
    <text evidence="2">The sequence shown here is derived from an EMBL/GenBank/DDBJ whole genome shotgun (WGS) entry which is preliminary data.</text>
</comment>
<evidence type="ECO:0000313" key="3">
    <source>
        <dbReference type="Proteomes" id="UP001272137"/>
    </source>
</evidence>
<feature type="compositionally biased region" description="Low complexity" evidence="1">
    <location>
        <begin position="1"/>
        <end position="16"/>
    </location>
</feature>
<accession>A0AAW9CYF2</accession>
<organism evidence="2 3">
    <name type="scientific">Burkholderia thailandensis</name>
    <dbReference type="NCBI Taxonomy" id="57975"/>
    <lineage>
        <taxon>Bacteria</taxon>
        <taxon>Pseudomonadati</taxon>
        <taxon>Pseudomonadota</taxon>
        <taxon>Betaproteobacteria</taxon>
        <taxon>Burkholderiales</taxon>
        <taxon>Burkholderiaceae</taxon>
        <taxon>Burkholderia</taxon>
        <taxon>pseudomallei group</taxon>
    </lineage>
</organism>
<protein>
    <submittedName>
        <fullName evidence="2">Uncharacterized protein</fullName>
    </submittedName>
</protein>